<proteinExistence type="predicted"/>
<organism evidence="4 5">
    <name type="scientific">Luteibacter jiangsuensis</name>
    <dbReference type="NCBI Taxonomy" id="637577"/>
    <lineage>
        <taxon>Bacteria</taxon>
        <taxon>Pseudomonadati</taxon>
        <taxon>Pseudomonadota</taxon>
        <taxon>Gammaproteobacteria</taxon>
        <taxon>Lysobacterales</taxon>
        <taxon>Rhodanobacteraceae</taxon>
        <taxon>Luteibacter</taxon>
    </lineage>
</organism>
<keyword evidence="2" id="KW-0732">Signal</keyword>
<evidence type="ECO:0000313" key="5">
    <source>
        <dbReference type="Proteomes" id="UP001237737"/>
    </source>
</evidence>
<dbReference type="SUPFAM" id="SSF56601">
    <property type="entry name" value="beta-lactamase/transpeptidase-like"/>
    <property type="match status" value="1"/>
</dbReference>
<reference evidence="4 5" key="1">
    <citation type="submission" date="2023-07" db="EMBL/GenBank/DDBJ databases">
        <title>Sorghum-associated microbial communities from plants grown in Nebraska, USA.</title>
        <authorList>
            <person name="Schachtman D."/>
        </authorList>
    </citation>
    <scope>NUCLEOTIDE SEQUENCE [LARGE SCALE GENOMIC DNA]</scope>
    <source>
        <strain evidence="4 5">CC60</strain>
    </source>
</reference>
<feature type="region of interest" description="Disordered" evidence="1">
    <location>
        <begin position="413"/>
        <end position="449"/>
    </location>
</feature>
<gene>
    <name evidence="4" type="ORF">J2T07_003735</name>
</gene>
<comment type="caution">
    <text evidence="4">The sequence shown here is derived from an EMBL/GenBank/DDBJ whole genome shotgun (WGS) entry which is preliminary data.</text>
</comment>
<evidence type="ECO:0000259" key="3">
    <source>
        <dbReference type="Pfam" id="PF00144"/>
    </source>
</evidence>
<dbReference type="InterPro" id="IPR012338">
    <property type="entry name" value="Beta-lactam/transpept-like"/>
</dbReference>
<feature type="domain" description="Beta-lactamase-related" evidence="3">
    <location>
        <begin position="59"/>
        <end position="383"/>
    </location>
</feature>
<dbReference type="PANTHER" id="PTHR46825">
    <property type="entry name" value="D-ALANYL-D-ALANINE-CARBOXYPEPTIDASE/ENDOPEPTIDASE AMPH"/>
    <property type="match status" value="1"/>
</dbReference>
<evidence type="ECO:0000256" key="1">
    <source>
        <dbReference type="SAM" id="MobiDB-lite"/>
    </source>
</evidence>
<sequence>MSFRSASLLACAFACAVAAPFALAAPPPKPPVVHVDPEAARLPAERVKATVENYKQWLDAAEARDAAPAIVTAVIVDDKVVYERAIGYANAKTKEPATPETVFRLASLSKAFATGVTAVLVRGGFLSWDTKLIDTIPYFKLKDMQAAQQATVRDILGQRLGLPRNTYDAMLEADAPYEELVRKLDEVDLSCKVGECYGYQNVAFSMIGDVVYAVTGDYFFRQVERRIFAPLGMTTASYGRDALEASKSWARPHRGGPHNWIPYEPNDSYYRVAPAAGVNASLRDMEQWLMAQMGGRPDVLPTPLLDVLHAPEVSTPSEERSLPWRRARVTDAHYALGWRVFKYANEDLIYHAGAVSGYRTMIGFFPKYHAGVVTMWNGAGPIPAGLMPMVFDSLLGLPHVDWAGVEGSAHTAPVAKAAKAPVKSRAKAATRTPAKKSAAKTPARKKKPD</sequence>
<dbReference type="InterPro" id="IPR050491">
    <property type="entry name" value="AmpC-like"/>
</dbReference>
<keyword evidence="4" id="KW-0378">Hydrolase</keyword>
<accession>A0ABT9T2M9</accession>
<dbReference type="Proteomes" id="UP001237737">
    <property type="component" value="Unassembled WGS sequence"/>
</dbReference>
<dbReference type="EC" id="3.5.2.6" evidence="4"/>
<feature type="chain" id="PRO_5046470594" evidence="2">
    <location>
        <begin position="25"/>
        <end position="449"/>
    </location>
</feature>
<evidence type="ECO:0000256" key="2">
    <source>
        <dbReference type="SAM" id="SignalP"/>
    </source>
</evidence>
<dbReference type="Gene3D" id="3.40.710.10">
    <property type="entry name" value="DD-peptidase/beta-lactamase superfamily"/>
    <property type="match status" value="1"/>
</dbReference>
<dbReference type="Pfam" id="PF00144">
    <property type="entry name" value="Beta-lactamase"/>
    <property type="match status" value="1"/>
</dbReference>
<keyword evidence="5" id="KW-1185">Reference proteome</keyword>
<name>A0ABT9T2M9_9GAMM</name>
<dbReference type="GO" id="GO:0008800">
    <property type="term" value="F:beta-lactamase activity"/>
    <property type="evidence" value="ECO:0007669"/>
    <property type="project" value="UniProtKB-EC"/>
</dbReference>
<feature type="signal peptide" evidence="2">
    <location>
        <begin position="1"/>
        <end position="24"/>
    </location>
</feature>
<dbReference type="InterPro" id="IPR001466">
    <property type="entry name" value="Beta-lactam-related"/>
</dbReference>
<dbReference type="RefSeq" id="WP_306852133.1">
    <property type="nucleotide sequence ID" value="NZ_JAUSSK010000005.1"/>
</dbReference>
<dbReference type="PANTHER" id="PTHR46825:SF15">
    <property type="entry name" value="BETA-LACTAMASE-RELATED DOMAIN-CONTAINING PROTEIN"/>
    <property type="match status" value="1"/>
</dbReference>
<dbReference type="EMBL" id="JAUSSK010000005">
    <property type="protein sequence ID" value="MDQ0011525.1"/>
    <property type="molecule type" value="Genomic_DNA"/>
</dbReference>
<evidence type="ECO:0000313" key="4">
    <source>
        <dbReference type="EMBL" id="MDQ0011525.1"/>
    </source>
</evidence>
<feature type="compositionally biased region" description="Basic residues" evidence="1">
    <location>
        <begin position="422"/>
        <end position="449"/>
    </location>
</feature>
<protein>
    <submittedName>
        <fullName evidence="4">Beta-lactamase class C</fullName>
        <ecNumber evidence="4">3.5.2.6</ecNumber>
    </submittedName>
</protein>